<name>A0A1H9L6H4_9BACI</name>
<organism evidence="2 3">
    <name type="scientific">Gracilibacillus ureilyticus</name>
    <dbReference type="NCBI Taxonomy" id="531814"/>
    <lineage>
        <taxon>Bacteria</taxon>
        <taxon>Bacillati</taxon>
        <taxon>Bacillota</taxon>
        <taxon>Bacilli</taxon>
        <taxon>Bacillales</taxon>
        <taxon>Bacillaceae</taxon>
        <taxon>Gracilibacillus</taxon>
    </lineage>
</organism>
<dbReference type="Proteomes" id="UP000199687">
    <property type="component" value="Unassembled WGS sequence"/>
</dbReference>
<proteinExistence type="predicted"/>
<dbReference type="AlphaFoldDB" id="A0A1H9L6H4"/>
<protein>
    <submittedName>
        <fullName evidence="2">Uncharacterized protein</fullName>
    </submittedName>
</protein>
<keyword evidence="3" id="KW-1185">Reference proteome</keyword>
<reference evidence="2 3" key="1">
    <citation type="submission" date="2016-10" db="EMBL/GenBank/DDBJ databases">
        <authorList>
            <person name="de Groot N.N."/>
        </authorList>
    </citation>
    <scope>NUCLEOTIDE SEQUENCE [LARGE SCALE GENOMIC DNA]</scope>
    <source>
        <strain evidence="2 3">CGMCC 1.7727</strain>
    </source>
</reference>
<dbReference type="OrthoDB" id="2476294at2"/>
<feature type="region of interest" description="Disordered" evidence="1">
    <location>
        <begin position="76"/>
        <end position="102"/>
    </location>
</feature>
<sequence>MSWKSVEMQVALPRTQDAGKLQDLLQQQGRLAQEQLSHMAAVEESQKRKRILEQQASEQLKNGKKEKGMGIHMETGDHEKESSMEQETVQHPFLGNKIDFSG</sequence>
<gene>
    <name evidence="2" type="ORF">SAMN04487944_101126</name>
</gene>
<evidence type="ECO:0000313" key="2">
    <source>
        <dbReference type="EMBL" id="SER07082.1"/>
    </source>
</evidence>
<evidence type="ECO:0000256" key="1">
    <source>
        <dbReference type="SAM" id="MobiDB-lite"/>
    </source>
</evidence>
<dbReference type="EMBL" id="FOGL01000001">
    <property type="protein sequence ID" value="SER07082.1"/>
    <property type="molecule type" value="Genomic_DNA"/>
</dbReference>
<dbReference type="RefSeq" id="WP_089737947.1">
    <property type="nucleotide sequence ID" value="NZ_FOGL01000001.1"/>
</dbReference>
<evidence type="ECO:0000313" key="3">
    <source>
        <dbReference type="Proteomes" id="UP000199687"/>
    </source>
</evidence>
<accession>A0A1H9L6H4</accession>
<dbReference type="STRING" id="531814.SAMN04487944_101126"/>